<evidence type="ECO:0000313" key="3">
    <source>
        <dbReference type="Proteomes" id="UP000520156"/>
    </source>
</evidence>
<dbReference type="AlphaFoldDB" id="A0A7X1KCT2"/>
<accession>A0A7X1KCT2</accession>
<dbReference type="EMBL" id="JACLAU010000019">
    <property type="protein sequence ID" value="MBC2652432.1"/>
    <property type="molecule type" value="Genomic_DNA"/>
</dbReference>
<comment type="caution">
    <text evidence="2">The sequence shown here is derived from an EMBL/GenBank/DDBJ whole genome shotgun (WGS) entry which is preliminary data.</text>
</comment>
<reference evidence="2 3" key="1">
    <citation type="submission" date="2020-08" db="EMBL/GenBank/DDBJ databases">
        <title>The genome sequence of Novosphingobium flavum 4Y4.</title>
        <authorList>
            <person name="Liu Y."/>
        </authorList>
    </citation>
    <scope>NUCLEOTIDE SEQUENCE [LARGE SCALE GENOMIC DNA]</scope>
    <source>
        <strain evidence="2 3">4Y4</strain>
    </source>
</reference>
<feature type="region of interest" description="Disordered" evidence="1">
    <location>
        <begin position="1"/>
        <end position="29"/>
    </location>
</feature>
<gene>
    <name evidence="2" type="ORF">H7F49_12030</name>
</gene>
<dbReference type="RefSeq" id="WP_124810861.1">
    <property type="nucleotide sequence ID" value="NZ_JACLAU010000019.1"/>
</dbReference>
<keyword evidence="3" id="KW-1185">Reference proteome</keyword>
<proteinExistence type="predicted"/>
<organism evidence="2 3">
    <name type="scientific">Novosphingobium aerophilum</name>
    <dbReference type="NCBI Taxonomy" id="2839843"/>
    <lineage>
        <taxon>Bacteria</taxon>
        <taxon>Pseudomonadati</taxon>
        <taxon>Pseudomonadota</taxon>
        <taxon>Alphaproteobacteria</taxon>
        <taxon>Sphingomonadales</taxon>
        <taxon>Sphingomonadaceae</taxon>
        <taxon>Novosphingobium</taxon>
    </lineage>
</organism>
<protein>
    <submittedName>
        <fullName evidence="2">Uncharacterized protein</fullName>
    </submittedName>
</protein>
<evidence type="ECO:0000256" key="1">
    <source>
        <dbReference type="SAM" id="MobiDB-lite"/>
    </source>
</evidence>
<name>A0A7X1KCT2_9SPHN</name>
<evidence type="ECO:0000313" key="2">
    <source>
        <dbReference type="EMBL" id="MBC2652432.1"/>
    </source>
</evidence>
<sequence>MAYEHEEVGDFPSERDAQEWAERNNIDPQDLHFRARGRRGVTLSVRRSALGDSSRGDLSYGRGTGFF</sequence>
<dbReference type="Proteomes" id="UP000520156">
    <property type="component" value="Unassembled WGS sequence"/>
</dbReference>